<name>A0ABV2JX29_9GAMM</name>
<evidence type="ECO:0000313" key="1">
    <source>
        <dbReference type="EMBL" id="MET3653385.1"/>
    </source>
</evidence>
<protein>
    <recommendedName>
        <fullName evidence="3">J domain-containing protein</fullName>
    </recommendedName>
</protein>
<dbReference type="EMBL" id="JBEPMU010000004">
    <property type="protein sequence ID" value="MET3653385.1"/>
    <property type="molecule type" value="Genomic_DNA"/>
</dbReference>
<evidence type="ECO:0000313" key="2">
    <source>
        <dbReference type="Proteomes" id="UP001549184"/>
    </source>
</evidence>
<gene>
    <name evidence="1" type="ORF">ABIC75_003121</name>
</gene>
<accession>A0ABV2JX29</accession>
<keyword evidence="2" id="KW-1185">Reference proteome</keyword>
<reference evidence="1 2" key="1">
    <citation type="submission" date="2024-06" db="EMBL/GenBank/DDBJ databases">
        <title>Sorghum-associated microbial communities from plants grown in Nebraska, USA.</title>
        <authorList>
            <person name="Schachtman D."/>
        </authorList>
    </citation>
    <scope>NUCLEOTIDE SEQUENCE [LARGE SCALE GENOMIC DNA]</scope>
    <source>
        <strain evidence="1 2">1073</strain>
    </source>
</reference>
<evidence type="ECO:0008006" key="3">
    <source>
        <dbReference type="Google" id="ProtNLM"/>
    </source>
</evidence>
<dbReference type="RefSeq" id="WP_354014769.1">
    <property type="nucleotide sequence ID" value="NZ_JBEPMU010000004.1"/>
</dbReference>
<dbReference type="Proteomes" id="UP001549184">
    <property type="component" value="Unassembled WGS sequence"/>
</dbReference>
<comment type="caution">
    <text evidence="1">The sequence shown here is derived from an EMBL/GenBank/DDBJ whole genome shotgun (WGS) entry which is preliminary data.</text>
</comment>
<proteinExistence type="predicted"/>
<organism evidence="1 2">
    <name type="scientific">Dyella japonica</name>
    <dbReference type="NCBI Taxonomy" id="231455"/>
    <lineage>
        <taxon>Bacteria</taxon>
        <taxon>Pseudomonadati</taxon>
        <taxon>Pseudomonadota</taxon>
        <taxon>Gammaproteobacteria</taxon>
        <taxon>Lysobacterales</taxon>
        <taxon>Rhodanobacteraceae</taxon>
        <taxon>Dyella</taxon>
    </lineage>
</organism>
<sequence>MQTPWFLDHLGLTTTADAADIKRAYAARLKQIDQATDIAGFMRLREAYAAATAWSRQANEDMIAEHAPVSVASTPSPSTAAPVSDLPLPDPRAPMNVATQAFQELEQRLGKHEAPNIVISEQLAGLQGEHLQATAIFEAMLIDGLATMRLPQRLAIFGTARDQMGWDDIVHVQQMGARGQWIRSVQQEEIFWKRTADATGCHDLFDRLGGVPTLDRTDLTPSHFSRDATLRWPDMQQLLQQYPHYLALRVERSALAAWEQAYAALPPRDKAMAESFSNLPSPAAYRQTAPARGRTNVGGRMGAVIGLVVMLNLFNHAFNSESRTPERSASTPAASAPLVSRPAFTLPEHVSITPGNCERIEGVVHEPDWAPPLDPTQLHRLRDATLSCLRSGRWPHWRIADPQLAKLGIQT</sequence>